<evidence type="ECO:0000313" key="10">
    <source>
        <dbReference type="EMBL" id="MZQ91133.1"/>
    </source>
</evidence>
<dbReference type="PANTHER" id="PTHR48075">
    <property type="entry name" value="3-HYDROXYACYL-COA DEHYDROGENASE FAMILY PROTEIN"/>
    <property type="match status" value="1"/>
</dbReference>
<proteinExistence type="predicted"/>
<dbReference type="InterPro" id="IPR036291">
    <property type="entry name" value="NAD(P)-bd_dom_sf"/>
</dbReference>
<gene>
    <name evidence="10" type="ORF">GS660_18745</name>
</gene>
<reference evidence="10 11" key="1">
    <citation type="submission" date="2020-01" db="EMBL/GenBank/DDBJ databases">
        <title>Frigidibacter albus SP32T (=CGMCC 1.13995T).</title>
        <authorList>
            <person name="Liao X."/>
        </authorList>
    </citation>
    <scope>NUCLEOTIDE SEQUENCE [LARGE SCALE GENOMIC DNA]</scope>
    <source>
        <strain evidence="10 11">SP32</strain>
    </source>
</reference>
<dbReference type="Gene3D" id="3.90.226.10">
    <property type="entry name" value="2-enoyl-CoA Hydratase, Chain A, domain 1"/>
    <property type="match status" value="1"/>
</dbReference>
<dbReference type="Gene3D" id="3.40.50.720">
    <property type="entry name" value="NAD(P)-binding Rossmann-like Domain"/>
    <property type="match status" value="1"/>
</dbReference>
<dbReference type="Gene3D" id="1.10.1040.50">
    <property type="match status" value="1"/>
</dbReference>
<evidence type="ECO:0000259" key="8">
    <source>
        <dbReference type="Pfam" id="PF00725"/>
    </source>
</evidence>
<evidence type="ECO:0000256" key="6">
    <source>
        <dbReference type="ARBA" id="ARBA00023098"/>
    </source>
</evidence>
<keyword evidence="5" id="KW-0520">NAD</keyword>
<keyword evidence="3" id="KW-0442">Lipid degradation</keyword>
<feature type="domain" description="3-hydroxyacyl-CoA dehydrogenase C-terminal" evidence="8">
    <location>
        <begin position="361"/>
        <end position="413"/>
    </location>
</feature>
<feature type="domain" description="3-hydroxyacyl-CoA dehydrogenase C-terminal" evidence="8">
    <location>
        <begin position="205"/>
        <end position="307"/>
    </location>
</feature>
<dbReference type="InterPro" id="IPR001753">
    <property type="entry name" value="Enoyl-CoA_hydra/iso"/>
</dbReference>
<dbReference type="InterPro" id="IPR008927">
    <property type="entry name" value="6-PGluconate_DH-like_C_sf"/>
</dbReference>
<dbReference type="AlphaFoldDB" id="A0A6L8VLN6"/>
<dbReference type="InterPro" id="IPR006108">
    <property type="entry name" value="3HC_DH_C"/>
</dbReference>
<accession>A0A6L8VLN6</accession>
<dbReference type="InterPro" id="IPR029045">
    <property type="entry name" value="ClpP/crotonase-like_dom_sf"/>
</dbReference>
<evidence type="ECO:0000313" key="11">
    <source>
        <dbReference type="Proteomes" id="UP000477083"/>
    </source>
</evidence>
<dbReference type="GO" id="GO:0070403">
    <property type="term" value="F:NAD+ binding"/>
    <property type="evidence" value="ECO:0007669"/>
    <property type="project" value="InterPro"/>
</dbReference>
<comment type="pathway">
    <text evidence="1">Lipid metabolism; fatty acid beta-oxidation.</text>
</comment>
<dbReference type="CDD" id="cd06558">
    <property type="entry name" value="crotonase-like"/>
    <property type="match status" value="1"/>
</dbReference>
<dbReference type="SUPFAM" id="SSF48179">
    <property type="entry name" value="6-phosphogluconate dehydrogenase C-terminal domain-like"/>
    <property type="match status" value="2"/>
</dbReference>
<comment type="catalytic activity">
    <reaction evidence="7">
        <text>a (3S)-3-hydroxyacyl-CoA + NAD(+) = a 3-oxoacyl-CoA + NADH + H(+)</text>
        <dbReference type="Rhea" id="RHEA:22432"/>
        <dbReference type="ChEBI" id="CHEBI:15378"/>
        <dbReference type="ChEBI" id="CHEBI:57318"/>
        <dbReference type="ChEBI" id="CHEBI:57540"/>
        <dbReference type="ChEBI" id="CHEBI:57945"/>
        <dbReference type="ChEBI" id="CHEBI:90726"/>
        <dbReference type="EC" id="1.1.1.35"/>
    </reaction>
</comment>
<dbReference type="GO" id="GO:0003857">
    <property type="term" value="F:(3S)-3-hydroxyacyl-CoA dehydrogenase (NAD+) activity"/>
    <property type="evidence" value="ECO:0007669"/>
    <property type="project" value="UniProtKB-EC"/>
</dbReference>
<keyword evidence="11" id="KW-1185">Reference proteome</keyword>
<dbReference type="Pfam" id="PF00378">
    <property type="entry name" value="ECH_1"/>
    <property type="match status" value="1"/>
</dbReference>
<dbReference type="OrthoDB" id="5389341at2"/>
<evidence type="ECO:0000256" key="2">
    <source>
        <dbReference type="ARBA" id="ARBA00022832"/>
    </source>
</evidence>
<evidence type="ECO:0000256" key="7">
    <source>
        <dbReference type="ARBA" id="ARBA00049556"/>
    </source>
</evidence>
<dbReference type="Proteomes" id="UP000477083">
    <property type="component" value="Unassembled WGS sequence"/>
</dbReference>
<evidence type="ECO:0000256" key="5">
    <source>
        <dbReference type="ARBA" id="ARBA00023027"/>
    </source>
</evidence>
<name>A0A6L8VLN6_9RHOB</name>
<dbReference type="SUPFAM" id="SSF51735">
    <property type="entry name" value="NAD(P)-binding Rossmann-fold domains"/>
    <property type="match status" value="1"/>
</dbReference>
<evidence type="ECO:0000256" key="1">
    <source>
        <dbReference type="ARBA" id="ARBA00005005"/>
    </source>
</evidence>
<dbReference type="PANTHER" id="PTHR48075:SF7">
    <property type="entry name" value="3-HYDROXYACYL-COA DEHYDROGENASE-RELATED"/>
    <property type="match status" value="1"/>
</dbReference>
<comment type="caution">
    <text evidence="10">The sequence shown here is derived from an EMBL/GenBank/DDBJ whole genome shotgun (WGS) entry which is preliminary data.</text>
</comment>
<evidence type="ECO:0000256" key="4">
    <source>
        <dbReference type="ARBA" id="ARBA00023002"/>
    </source>
</evidence>
<evidence type="ECO:0000256" key="3">
    <source>
        <dbReference type="ARBA" id="ARBA00022963"/>
    </source>
</evidence>
<dbReference type="GO" id="GO:0006635">
    <property type="term" value="P:fatty acid beta-oxidation"/>
    <property type="evidence" value="ECO:0007669"/>
    <property type="project" value="UniProtKB-UniPathway"/>
</dbReference>
<evidence type="ECO:0000259" key="9">
    <source>
        <dbReference type="Pfam" id="PF02737"/>
    </source>
</evidence>
<dbReference type="Pfam" id="PF00725">
    <property type="entry name" value="3HCDH"/>
    <property type="match status" value="2"/>
</dbReference>
<dbReference type="Pfam" id="PF02737">
    <property type="entry name" value="3HCDH_N"/>
    <property type="match status" value="1"/>
</dbReference>
<keyword evidence="4" id="KW-0560">Oxidoreductase</keyword>
<keyword evidence="6" id="KW-0443">Lipid metabolism</keyword>
<dbReference type="RefSeq" id="WP_161348516.1">
    <property type="nucleotide sequence ID" value="NZ_BMGW01000016.1"/>
</dbReference>
<protein>
    <submittedName>
        <fullName evidence="10">3-hydroxyacyl-CoA dehydrogenase</fullName>
    </submittedName>
</protein>
<sequence length="783" mass="82815">MFEGKTEGAILPRLRDPGLIRSAVVIGAGSMGSGIAAHLANAGVPVLLLDRPGDGEARNAPAQAGITRQLAGGGFMHARLASLVEVGNVEDDLPRAAEADWIVEAVFEDPAIKRDLYARIDAVRAPGSIVSSNTSTIPLSVLLEGMSDRFAADFVVTHFFNPPRVMELLEIVTTPRTDPAVARRIGRIGREVLGKTVVECRDTPGFIANRIGNFWMSVAVLEARRLGLSVEEADAIMSRPFGIPRTGIFGLMDFVGLNLVPLVWGSFMRILPEDDLHRQFDITVDPFLAYMLEKGLTGRFGPGGFYRRKDASGQRVDEVIDFTSAEYRLRAEPALASLEAGDLRTLMQGDDRGSAYAWSVFSALIRYAAQIAPAIAPDVAAIDTTMRLGYNWQLGPFTLADRIGADWIVARLESEGHDIPPLLRSAAKAGGFYPAPDRLLSTDGATTGNNAAAVAMSAAALRRARGPVSGNAAASVLDMGHGVALLEIHTKMNAVDLDVVEVIEALPGLVARNFQALVIGSDNARAFSAGARLDVFVDHVAGQDWPGLDAFVARGQRAWSGLKYAPFPVVAAVGGLALGGGAELMLHADRVLAHAEARIGLPERKVGIIPGWGGVTQLLLRAQEELGDPVAAGMRAFNVIFAAEVAASADLARQAGFLRADDRVVLQQAGLLQAARTLALAMTAGYRAAAPAQLLAAGAALKESARSMVQARLSGGGGPTDTDAGIAEVLAHVLAGGDAAAGTSLAETDFYRLERDAIQELARRPTSQARLVHMLKNNRSLAN</sequence>
<organism evidence="10 11">
    <name type="scientific">Frigidibacter albus</name>
    <dbReference type="NCBI Taxonomy" id="1465486"/>
    <lineage>
        <taxon>Bacteria</taxon>
        <taxon>Pseudomonadati</taxon>
        <taxon>Pseudomonadota</taxon>
        <taxon>Alphaproteobacteria</taxon>
        <taxon>Rhodobacterales</taxon>
        <taxon>Paracoccaceae</taxon>
        <taxon>Frigidibacter</taxon>
    </lineage>
</organism>
<feature type="domain" description="3-hydroxyacyl-CoA dehydrogenase NAD binding" evidence="9">
    <location>
        <begin position="24"/>
        <end position="203"/>
    </location>
</feature>
<dbReference type="EMBL" id="WWNR01000016">
    <property type="protein sequence ID" value="MZQ91133.1"/>
    <property type="molecule type" value="Genomic_DNA"/>
</dbReference>
<dbReference type="SUPFAM" id="SSF52096">
    <property type="entry name" value="ClpP/crotonase"/>
    <property type="match status" value="1"/>
</dbReference>
<keyword evidence="2" id="KW-0276">Fatty acid metabolism</keyword>
<dbReference type="InterPro" id="IPR006176">
    <property type="entry name" value="3-OHacyl-CoA_DH_NAD-bd"/>
</dbReference>
<dbReference type="UniPathway" id="UPA00659"/>